<reference evidence="1" key="1">
    <citation type="submission" date="2023-04" db="EMBL/GenBank/DDBJ databases">
        <title>Ambrosiozyma monospora NBRC 10751.</title>
        <authorList>
            <person name="Ichikawa N."/>
            <person name="Sato H."/>
            <person name="Tonouchi N."/>
        </authorList>
    </citation>
    <scope>NUCLEOTIDE SEQUENCE</scope>
    <source>
        <strain evidence="1">NBRC 10751</strain>
    </source>
</reference>
<protein>
    <submittedName>
        <fullName evidence="1">Unnamed protein product</fullName>
    </submittedName>
</protein>
<evidence type="ECO:0000313" key="1">
    <source>
        <dbReference type="EMBL" id="GME83959.1"/>
    </source>
</evidence>
<comment type="caution">
    <text evidence="1">The sequence shown here is derived from an EMBL/GenBank/DDBJ whole genome shotgun (WGS) entry which is preliminary data.</text>
</comment>
<name>A0ACB5T916_AMBMO</name>
<accession>A0ACB5T916</accession>
<dbReference type="Proteomes" id="UP001165064">
    <property type="component" value="Unassembled WGS sequence"/>
</dbReference>
<dbReference type="EMBL" id="BSXS01005137">
    <property type="protein sequence ID" value="GME83959.1"/>
    <property type="molecule type" value="Genomic_DNA"/>
</dbReference>
<proteinExistence type="predicted"/>
<sequence length="350" mass="38952">MPPKKRTRRGAAKSQKAQQSKAQEEEVAFTAPEEPEIPLPEDDKDDDDYKEEPANEANDDEVHDDDDDDEAHVDEEDDTAVKDEDEADGDPEVDPEAEAEAQAEAGAEEVENTHKVAKKTETRGRGRPKLKRKKKQHDDARKRRQNNGLDEDGNPIVVKDHEVVTPDDPQGEQKIDKLGNLKGGRMFMVRTFTIPNQGERLYMVSTDAARNVGYRDSYFLFQKHKKLFRVVLPEEDKPGLIASGVLTSTYKTRSVYLVTARSIFKEFGARTIANGKQVIDDYYEAKARANGAIEGAPAIVTEQYPSTSFGISSERNKLASALASAPGGGFVAETTWIYDHALKYNSTYSA</sequence>
<gene>
    <name evidence="1" type="ORF">Amon02_000653100</name>
</gene>
<evidence type="ECO:0000313" key="2">
    <source>
        <dbReference type="Proteomes" id="UP001165064"/>
    </source>
</evidence>
<keyword evidence="2" id="KW-1185">Reference proteome</keyword>
<organism evidence="1 2">
    <name type="scientific">Ambrosiozyma monospora</name>
    <name type="common">Yeast</name>
    <name type="synonym">Endomycopsis monosporus</name>
    <dbReference type="NCBI Taxonomy" id="43982"/>
    <lineage>
        <taxon>Eukaryota</taxon>
        <taxon>Fungi</taxon>
        <taxon>Dikarya</taxon>
        <taxon>Ascomycota</taxon>
        <taxon>Saccharomycotina</taxon>
        <taxon>Pichiomycetes</taxon>
        <taxon>Pichiales</taxon>
        <taxon>Pichiaceae</taxon>
        <taxon>Ambrosiozyma</taxon>
    </lineage>
</organism>